<dbReference type="SFLD" id="SFLDG00358">
    <property type="entry name" value="Main_(cytGST)"/>
    <property type="match status" value="1"/>
</dbReference>
<dbReference type="InterPro" id="IPR036249">
    <property type="entry name" value="Thioredoxin-like_sf"/>
</dbReference>
<dbReference type="PROSITE" id="PS50405">
    <property type="entry name" value="GST_CTER"/>
    <property type="match status" value="1"/>
</dbReference>
<dbReference type="CDD" id="cd03048">
    <property type="entry name" value="GST_N_Ure2p_like"/>
    <property type="match status" value="1"/>
</dbReference>
<evidence type="ECO:0000313" key="5">
    <source>
        <dbReference type="Proteomes" id="UP000813385"/>
    </source>
</evidence>
<reference evidence="4" key="1">
    <citation type="journal article" date="2021" name="Nat. Commun.">
        <title>Genetic determinants of endophytism in the Arabidopsis root mycobiome.</title>
        <authorList>
            <person name="Mesny F."/>
            <person name="Miyauchi S."/>
            <person name="Thiergart T."/>
            <person name="Pickel B."/>
            <person name="Atanasova L."/>
            <person name="Karlsson M."/>
            <person name="Huettel B."/>
            <person name="Barry K.W."/>
            <person name="Haridas S."/>
            <person name="Chen C."/>
            <person name="Bauer D."/>
            <person name="Andreopoulos W."/>
            <person name="Pangilinan J."/>
            <person name="LaButti K."/>
            <person name="Riley R."/>
            <person name="Lipzen A."/>
            <person name="Clum A."/>
            <person name="Drula E."/>
            <person name="Henrissat B."/>
            <person name="Kohler A."/>
            <person name="Grigoriev I.V."/>
            <person name="Martin F.M."/>
            <person name="Hacquard S."/>
        </authorList>
    </citation>
    <scope>NUCLEOTIDE SEQUENCE</scope>
    <source>
        <strain evidence="4">MPI-CAGE-AT-0016</strain>
    </source>
</reference>
<dbReference type="Pfam" id="PF13417">
    <property type="entry name" value="GST_N_3"/>
    <property type="match status" value="1"/>
</dbReference>
<dbReference type="EMBL" id="JAGPXD010000002">
    <property type="protein sequence ID" value="KAH7367784.1"/>
    <property type="molecule type" value="Genomic_DNA"/>
</dbReference>
<dbReference type="Gene3D" id="1.20.1050.130">
    <property type="match status" value="1"/>
</dbReference>
<protein>
    <submittedName>
        <fullName evidence="4">Glutathione-s-transferase theta, gst</fullName>
    </submittedName>
</protein>
<evidence type="ECO:0000256" key="1">
    <source>
        <dbReference type="ARBA" id="ARBA00007409"/>
    </source>
</evidence>
<feature type="domain" description="GST N-terminal" evidence="2">
    <location>
        <begin position="6"/>
        <end position="87"/>
    </location>
</feature>
<dbReference type="InterPro" id="IPR036282">
    <property type="entry name" value="Glutathione-S-Trfase_C_sf"/>
</dbReference>
<proteinExistence type="inferred from homology"/>
<evidence type="ECO:0000313" key="4">
    <source>
        <dbReference type="EMBL" id="KAH7367784.1"/>
    </source>
</evidence>
<evidence type="ECO:0000259" key="3">
    <source>
        <dbReference type="PROSITE" id="PS50405"/>
    </source>
</evidence>
<name>A0A8K0X6P3_9PEZI</name>
<dbReference type="PANTHER" id="PTHR44051">
    <property type="entry name" value="GLUTATHIONE S-TRANSFERASE-RELATED"/>
    <property type="match status" value="1"/>
</dbReference>
<dbReference type="InterPro" id="IPR010987">
    <property type="entry name" value="Glutathione-S-Trfase_C-like"/>
</dbReference>
<dbReference type="AlphaFoldDB" id="A0A8K0X6P3"/>
<organism evidence="4 5">
    <name type="scientific">Plectosphaerella cucumerina</name>
    <dbReference type="NCBI Taxonomy" id="40658"/>
    <lineage>
        <taxon>Eukaryota</taxon>
        <taxon>Fungi</taxon>
        <taxon>Dikarya</taxon>
        <taxon>Ascomycota</taxon>
        <taxon>Pezizomycotina</taxon>
        <taxon>Sordariomycetes</taxon>
        <taxon>Hypocreomycetidae</taxon>
        <taxon>Glomerellales</taxon>
        <taxon>Plectosphaerellaceae</taxon>
        <taxon>Plectosphaerella</taxon>
    </lineage>
</organism>
<dbReference type="OrthoDB" id="422574at2759"/>
<dbReference type="PANTHER" id="PTHR44051:SF23">
    <property type="entry name" value="GLUTATHIONE S-TRANSFERASE-LIKE PROTEIN TPCF"/>
    <property type="match status" value="1"/>
</dbReference>
<feature type="domain" description="GST C-terminal" evidence="3">
    <location>
        <begin position="93"/>
        <end position="221"/>
    </location>
</feature>
<evidence type="ECO:0000259" key="2">
    <source>
        <dbReference type="PROSITE" id="PS50404"/>
    </source>
</evidence>
<sequence>MSSSLQPLVLYYYGPSPNPMKVLMIIEELGLPYKLEEVDDKQLKVEPFISLNPNGRAPAMIDPNRDITLFESNAIIDYLIEEYDTENKLHYTTFKEKHLSRCWGYFQVSGQGPYFGQSAWFHHYHPEKVQSAIDRYVKEARRVTEVLEAHLAKQGTDYLVGDRITYADLAWLPYYNSWQRIVPNGNIDDLKLVQAWLDRMRSRPAIAKVLEFMRVESVKRFGAPKEAEKKE</sequence>
<dbReference type="SFLD" id="SFLDS00019">
    <property type="entry name" value="Glutathione_Transferase_(cytos"/>
    <property type="match status" value="1"/>
</dbReference>
<dbReference type="InterPro" id="IPR040079">
    <property type="entry name" value="Glutathione_S-Trfase"/>
</dbReference>
<dbReference type="SUPFAM" id="SSF52833">
    <property type="entry name" value="Thioredoxin-like"/>
    <property type="match status" value="1"/>
</dbReference>
<dbReference type="SUPFAM" id="SSF47616">
    <property type="entry name" value="GST C-terminal domain-like"/>
    <property type="match status" value="1"/>
</dbReference>
<comment type="caution">
    <text evidence="4">The sequence shown here is derived from an EMBL/GenBank/DDBJ whole genome shotgun (WGS) entry which is preliminary data.</text>
</comment>
<accession>A0A8K0X6P3</accession>
<dbReference type="PROSITE" id="PS50404">
    <property type="entry name" value="GST_NTER"/>
    <property type="match status" value="1"/>
</dbReference>
<dbReference type="InterPro" id="IPR004045">
    <property type="entry name" value="Glutathione_S-Trfase_N"/>
</dbReference>
<dbReference type="SFLD" id="SFLDG01151">
    <property type="entry name" value="Main.2:_Nu-like"/>
    <property type="match status" value="1"/>
</dbReference>
<dbReference type="InterPro" id="IPR004046">
    <property type="entry name" value="GST_C"/>
</dbReference>
<dbReference type="Proteomes" id="UP000813385">
    <property type="component" value="Unassembled WGS sequence"/>
</dbReference>
<dbReference type="Pfam" id="PF00043">
    <property type="entry name" value="GST_C"/>
    <property type="match status" value="1"/>
</dbReference>
<gene>
    <name evidence="4" type="ORF">B0T11DRAFT_337091</name>
</gene>
<comment type="similarity">
    <text evidence="1">Belongs to the GST superfamily.</text>
</comment>
<keyword evidence="5" id="KW-1185">Reference proteome</keyword>